<gene>
    <name evidence="1" type="ORF">HPB49_016862</name>
</gene>
<name>A0ACB8DEM2_DERSI</name>
<proteinExistence type="predicted"/>
<dbReference type="Proteomes" id="UP000821865">
    <property type="component" value="Chromosome 2"/>
</dbReference>
<evidence type="ECO:0000313" key="2">
    <source>
        <dbReference type="Proteomes" id="UP000821865"/>
    </source>
</evidence>
<organism evidence="1 2">
    <name type="scientific">Dermacentor silvarum</name>
    <name type="common">Tick</name>
    <dbReference type="NCBI Taxonomy" id="543639"/>
    <lineage>
        <taxon>Eukaryota</taxon>
        <taxon>Metazoa</taxon>
        <taxon>Ecdysozoa</taxon>
        <taxon>Arthropoda</taxon>
        <taxon>Chelicerata</taxon>
        <taxon>Arachnida</taxon>
        <taxon>Acari</taxon>
        <taxon>Parasitiformes</taxon>
        <taxon>Ixodida</taxon>
        <taxon>Ixodoidea</taxon>
        <taxon>Ixodidae</taxon>
        <taxon>Rhipicephalinae</taxon>
        <taxon>Dermacentor</taxon>
    </lineage>
</organism>
<reference evidence="1" key="1">
    <citation type="submission" date="2020-05" db="EMBL/GenBank/DDBJ databases">
        <title>Large-scale comparative analyses of tick genomes elucidate their genetic diversity and vector capacities.</title>
        <authorList>
            <person name="Jia N."/>
            <person name="Wang J."/>
            <person name="Shi W."/>
            <person name="Du L."/>
            <person name="Sun Y."/>
            <person name="Zhan W."/>
            <person name="Jiang J."/>
            <person name="Wang Q."/>
            <person name="Zhang B."/>
            <person name="Ji P."/>
            <person name="Sakyi L.B."/>
            <person name="Cui X."/>
            <person name="Yuan T."/>
            <person name="Jiang B."/>
            <person name="Yang W."/>
            <person name="Lam T.T.-Y."/>
            <person name="Chang Q."/>
            <person name="Ding S."/>
            <person name="Wang X."/>
            <person name="Zhu J."/>
            <person name="Ruan X."/>
            <person name="Zhao L."/>
            <person name="Wei J."/>
            <person name="Que T."/>
            <person name="Du C."/>
            <person name="Cheng J."/>
            <person name="Dai P."/>
            <person name="Han X."/>
            <person name="Huang E."/>
            <person name="Gao Y."/>
            <person name="Liu J."/>
            <person name="Shao H."/>
            <person name="Ye R."/>
            <person name="Li L."/>
            <person name="Wei W."/>
            <person name="Wang X."/>
            <person name="Wang C."/>
            <person name="Yang T."/>
            <person name="Huo Q."/>
            <person name="Li W."/>
            <person name="Guo W."/>
            <person name="Chen H."/>
            <person name="Zhou L."/>
            <person name="Ni X."/>
            <person name="Tian J."/>
            <person name="Zhou Y."/>
            <person name="Sheng Y."/>
            <person name="Liu T."/>
            <person name="Pan Y."/>
            <person name="Xia L."/>
            <person name="Li J."/>
            <person name="Zhao F."/>
            <person name="Cao W."/>
        </authorList>
    </citation>
    <scope>NUCLEOTIDE SEQUENCE</scope>
    <source>
        <strain evidence="1">Dsil-2018</strain>
    </source>
</reference>
<comment type="caution">
    <text evidence="1">The sequence shown here is derived from an EMBL/GenBank/DDBJ whole genome shotgun (WGS) entry which is preliminary data.</text>
</comment>
<keyword evidence="2" id="KW-1185">Reference proteome</keyword>
<sequence>MTSLDWIGVEINAKINKALVVSDWFIQAALRGGTTNNVSQSALVLPWGARKERQPFPPGIHFDTDVKPGEFVLRVLFAEFTLQAEKKIRTVLAEPLERPVSKSLQRGEDAVFDQLLSAFGSVAEHCLPSLLRTLFAWYDRQTVETVDMQRPRADSRAKSESEPRSDRDYLHERRDLAIEFIFCLVLIEVLKQLPLHPGHEDLVSHIESLAFKHFRYRESSQTGPNAQNYNIVADLYAEVVAVLAQSRFQSVRKRFMAELKELRAKEPSPHTTQSIISLLMGMKFFRVKMAPIEEFEASFQFMQECASYFLEAKDKDVKHALAGLFVEILVPVAATVKTEVNVPCLKNFVEMLYSQTLDLCTKKKHSLALFPLVTCLLCVSQKLFFLQNWHCFLAMCLSHLKHRDPKMCRVALESLYRLLWVYMIRVKCESNTATQTRLQSIVNSLFPKGSKAVVPRDTPLNIFVKIIQFIAQERLDFAMKEIVFDLLSVGRPIKIILTPERMSIGLRAFLVVADSLQQKEGCPPMPRTVGVLPSGNTLRVKKTFINKVLTEDTAKSIGMSQYYYYVRKAFDDILKALDVQFGRPLMMTTTQNANKEPDDMITGERKPKIDLFRTCVAAVPRLIPDGMRRQELVEMLSRLTVHMDEELRGLAFQALQNMVLDFPEWREDVIQGFIQFILQEVNDTFPQLLDNALRVLLQFLTTWKNALNGCGVKKEVPEIRIEQMTSALHLVEGVALVMLCNCRLSTRRLAAHILKETKVVMKLQLPPRAEEPVVDVIDRACPVAIEKCLPYLPASEKSAVLSAPVVDLQWLAERSSSAWTTGSPEGSTENSNRSPLDVLDLSCMDAWCACLMSFIHQDYVLKHCPTAVTQSWPIVTSRITCLFTHIELNPVNDNRASLLRTATVKKAPTERDVYLSLWRNYLLYACRVAPSNSNITVRYLSPDLSFSSSPENMSSDRAEHRFTGISNSGISASTLFKQIVPLLRSEQMDLRGAVVLGLSHVNSLALKDLMEELVGYIREAIDRKQENVRRRRRRDILRLQLTRLMESVAEHGTFGVSSCILDRDAGTLNTSFVEYIDGARLFLESENDKDVPEIVQEIKLHFCNFVHKLIKSFSLENHTHLLGHDLRRNLFYLFATWSGNLGVPFGVVEKRNSADESLTELEFSALQAMSSVLCCGPCMDPPGLNEESVIYHWLDSLLRSNDERLYHLAQETVVLLLDFNQDAGMLLDWLVDRCYTGEPQLADGCFTALATVFSVREYPCDHYMAIICVTLLNAGCPRANIQEMALQLLHILDHRFFHSKSALTIEDDQQDSIQLRHRSLSGDGLIIAGYPCSQEELCRQMAQVHPELTMRLFSEVTGRFQTARPEVRQNLLRCLLPWLGNMHLVDPHLTPGHPQELEALAPGERREGWGSAEATEMVLNNLFYLTAKFGDQHPKETEELWALLCRSGASNLRVVVRYLLIVAGLAPGELLPSAKRVALHMGRACPDRLLDALLAEMQLAETLGFSVERTETPPFFRLTSARKGSSSHSDDGNQAPDVAQERGTLHTKRRSTEDGSNECRGGSLRSNSSDRSRQDRSMLLSADEPRESQPDEEPEALDNFALLRRAAESEAKPETPQPHPLPMPEYGGYYAPLSEFLPESSLPVVGFHRCNLAVMLLTDVVVSGVPLDWGPHLPMLLHVLFLGLDHARPLVHEHCTRLLLNLLVVVAQHRDHLGIARILLDNRVRQLGYGIHSQPRVLSTANFTEPVSMTDAMAAHPTPAAAAASVQDQSSTSQCNTATSSSTATTMTMTMTTTGCQTNTQSSSNQPNSESTVRIKLGGTDLEQEVCCSRPIEATIKALIDFLASKKDSPLWAYEDITAKVWTVKSAEQLSTFVHHVVTVFKDSLPQAHIEQRWAQVALQLALSCSSRHYAGRSLQIFRALRVPVTTRMLVDILSRLVETVAEQGEDMQGYVTELMLTLEEGVDSLDTNLRIDDLMREIFQSAPNIAGKDNRRSAPPPLDSPVGTPFVSHIRSTSYSVSYSGKKLPESPTSDCRESRSRAYTDDEARLRGNSLGRSRSALSLKMADEQYTQEDKMTLLAQFFWIAVSLLDSDYEHEFLLALRLLDKVLSKQPLENTDFLEKVDKIQHQMKWPGFPGLHALLLKGCTSPAAFDQTINILCQLTHHLDVPVVDPTESLAFPFHVMALLPYLLLNFDDPAPLCVRAAKAIAQVCMERSQKLENLATVMTLYSQHSFSKENLQWTKCVVKYLYDAYSHVFISIVSFLVETVEKGPPSLMQHMLNVLYCILLYMDIQSAAQTINADLLRAIARHVEGSHWKDVLKILKHVVARSSSLAAPPSSVPASLSGVTTADCISIASSTSFAESEFSAKRELPGRTIDFTFDLSITPVVGLNPDTKEETNETKEEKSSPRRSLSHNHSFSENGSLGGWRRPWLSQGRTREHLISLLTACGQRVGLPKSPSVIFSQTSDVAERQSSMCSSTEEVSATNNDVSADSKLDDGTHSDQQFGIFKDFDFLEYELESQEGESMDNFNWGVRRRSPPNFEVQCAGVVQPSGSDSSITVRYSVATPRREESSDDDAGSVSPLYDHSELPSCTSSLVFPAISLPLKGSFRRPGSPVSVSSQSFVSDGDLTLSNTSPSFSPLTATAPPLDDAEDAWRASLHRLMAASSEDTSSIYQTLGRLLRESFRKVSRMTRESCQLLSGTDCLRRVTALFLNVLDVLATQAELPFVYVDPQVTSIGRGGAVTERLRCLVLEEQEHWETFLEKREHLAEAADAVRSGAKLEALGEALSQELLLEQRLDLCRALYRLHFQVLLLLEGYRRLLEQLGWAAPQWQLADLSQELTAVRSEVLRSIEDTESERLSPPPPQGAESADPEDTLAALLNERRWAEVARHLHGQHSPGEEEDLEAVLAAYCQHLSQQRAGMPPFFAMTHPDPDLAVVGQRLRELSLQLSSALHALDIGAVAGAMVTSPDHTCVFDSSLFRKSDC</sequence>
<accession>A0ACB8DEM2</accession>
<dbReference type="EMBL" id="CM023471">
    <property type="protein sequence ID" value="KAH7966500.1"/>
    <property type="molecule type" value="Genomic_DNA"/>
</dbReference>
<protein>
    <submittedName>
        <fullName evidence="1">Uncharacterized protein</fullName>
    </submittedName>
</protein>
<evidence type="ECO:0000313" key="1">
    <source>
        <dbReference type="EMBL" id="KAH7966500.1"/>
    </source>
</evidence>